<dbReference type="EMBL" id="DQ398052">
    <property type="protein sequence ID" value="ABE67742.1"/>
    <property type="molecule type" value="Genomic_DNA"/>
</dbReference>
<protein>
    <submittedName>
        <fullName evidence="1">Uncharacterized protein</fullName>
    </submittedName>
</protein>
<evidence type="ECO:0000313" key="2">
    <source>
        <dbReference type="Proteomes" id="UP000001538"/>
    </source>
</evidence>
<evidence type="ECO:0000313" key="1">
    <source>
        <dbReference type="EMBL" id="ABE67742.1"/>
    </source>
</evidence>
<dbReference type="RefSeq" id="YP_656003.1">
    <property type="nucleotide sequence ID" value="NC_008206.2"/>
</dbReference>
<gene>
    <name evidence="1" type="primary">162</name>
    <name evidence="1" type="ORF">Wildcat_162</name>
</gene>
<dbReference type="KEGG" id="vg:4158000"/>
<accession>Q19XS2</accession>
<proteinExistence type="predicted"/>
<reference evidence="1 2" key="1">
    <citation type="journal article" date="2006" name="PLoS Genet.">
        <title>Exploring the mycobacteriophage metaproteome: phage genomics as an educational platform.</title>
        <authorList>
            <person name="Hatfull G.F."/>
            <person name="Pedulla M.L."/>
            <person name="Jacobs-Sera D."/>
            <person name="Cichon P.M."/>
            <person name="Foley A."/>
            <person name="Ford M.E."/>
            <person name="Gonda R.M."/>
            <person name="Houtz J.M."/>
            <person name="Hryckowian A.J."/>
            <person name="Kelchner V.A."/>
            <person name="Namburi S."/>
            <person name="Pajcini K.V."/>
            <person name="Popovich M.G."/>
            <person name="Schleicher D.T."/>
            <person name="Simanek B.Z."/>
            <person name="Smith A.L."/>
            <person name="Zdanowicz G.M."/>
            <person name="Kumar V."/>
            <person name="Peebles C.L."/>
            <person name="Jacobs W.R.Jr."/>
            <person name="Lawrence J.G."/>
            <person name="Hendrix R.W."/>
        </authorList>
    </citation>
    <scope>NUCLEOTIDE SEQUENCE</scope>
</reference>
<keyword evidence="2" id="KW-1185">Reference proteome</keyword>
<name>Q19XS2_9CAUD</name>
<dbReference type="Proteomes" id="UP000001538">
    <property type="component" value="Segment"/>
</dbReference>
<dbReference type="GeneID" id="4158000"/>
<organism evidence="1 2">
    <name type="scientific">Mycobacterium phage Wildcat</name>
    <dbReference type="NCBI Taxonomy" id="373415"/>
    <lineage>
        <taxon>Viruses</taxon>
        <taxon>Duplodnaviria</taxon>
        <taxon>Heunggongvirae</taxon>
        <taxon>Uroviricota</taxon>
        <taxon>Caudoviricetes</taxon>
        <taxon>Vilmaviridae</taxon>
        <taxon>Wildcatvirus</taxon>
        <taxon>Wildcatvirus wildcat</taxon>
        <taxon>Mycobacterium virus Wildcat</taxon>
    </lineage>
</organism>
<sequence>MKAHGTQRVRLGTSNVPMGTRQQSRCLTMRMERTMAHRITGRIVDAKLAVLNGKLGFSHVEYNTVGSIRLYRAMGTVQIQRVVSEHGGITVLLYTDTLREAATFVDGMLAALRIMSE</sequence>